<keyword evidence="18 19" id="KW-0472">Membrane</keyword>
<dbReference type="PIRSF" id="PIRSF000006">
    <property type="entry name" value="Cbb3-Cox_fixP"/>
    <property type="match status" value="1"/>
</dbReference>
<organism evidence="22 23">
    <name type="scientific">Alkalimonas delamerensis</name>
    <dbReference type="NCBI Taxonomy" id="265981"/>
    <lineage>
        <taxon>Bacteria</taxon>
        <taxon>Pseudomonadati</taxon>
        <taxon>Pseudomonadota</taxon>
        <taxon>Gammaproteobacteria</taxon>
        <taxon>Alkalimonas</taxon>
    </lineage>
</organism>
<evidence type="ECO:0000256" key="6">
    <source>
        <dbReference type="ARBA" id="ARBA00022519"/>
    </source>
</evidence>
<evidence type="ECO:0000256" key="2">
    <source>
        <dbReference type="ARBA" id="ARBA00004673"/>
    </source>
</evidence>
<keyword evidence="7 19" id="KW-0349">Heme</keyword>
<dbReference type="InterPro" id="IPR038414">
    <property type="entry name" value="CcoP_N_sf"/>
</dbReference>
<keyword evidence="9 20" id="KW-0812">Transmembrane</keyword>
<evidence type="ECO:0000256" key="19">
    <source>
        <dbReference type="PIRNR" id="PIRNR000006"/>
    </source>
</evidence>
<proteinExistence type="inferred from homology"/>
<comment type="cofactor">
    <cofactor evidence="19">
        <name>heme c</name>
        <dbReference type="ChEBI" id="CHEBI:61717"/>
    </cofactor>
    <text evidence="19">Binds 2 heme C groups per subunit.</text>
</comment>
<keyword evidence="8 19" id="KW-0679">Respiratory chain</keyword>
<dbReference type="RefSeq" id="WP_305944759.1">
    <property type="nucleotide sequence ID" value="NZ_JAUZVY010000002.1"/>
</dbReference>
<keyword evidence="4 19" id="KW-0813">Transport</keyword>
<sequence length="326" mass="36357">MSSFWSAWIIIFTLVTLVICFVLLTWNLKNYVGVSEDETTGHEHDGISELNNPLPKWWTYMFYATLAWGLLYLAAYPGLGNYQGFLKWTSSNQGILSLEESEQAVIAAREAGLNVQLDREMTRADEVYGPVFRQFAERDVLDLAYDEDALRIGQRLFLQNCAQCHGSDARGQRGFPNLTNNDWQWGGTPDKIRETLLYGRKAAMPGFKDALGEQGVREMTAYVLSLSGRTVNQRDAEAGKAQFGMCAACHGIDGKGSVAHNLPFGAPNLTNNIWLYGGSAADITETLVQGRFGEMPAFRHTLGEDKVHILTAYVYRLSNPEPPKQN</sequence>
<evidence type="ECO:0000256" key="7">
    <source>
        <dbReference type="ARBA" id="ARBA00022617"/>
    </source>
</evidence>
<keyword evidence="13 19" id="KW-0249">Electron transport</keyword>
<keyword evidence="10 19" id="KW-0479">Metal-binding</keyword>
<dbReference type="PRINTS" id="PR00605">
    <property type="entry name" value="CYTCHROMECIC"/>
</dbReference>
<evidence type="ECO:0000256" key="11">
    <source>
        <dbReference type="ARBA" id="ARBA00022737"/>
    </source>
</evidence>
<evidence type="ECO:0000256" key="4">
    <source>
        <dbReference type="ARBA" id="ARBA00022448"/>
    </source>
</evidence>
<evidence type="ECO:0000259" key="21">
    <source>
        <dbReference type="PROSITE" id="PS51007"/>
    </source>
</evidence>
<dbReference type="InterPro" id="IPR036909">
    <property type="entry name" value="Cyt_c-like_dom_sf"/>
</dbReference>
<evidence type="ECO:0000313" key="22">
    <source>
        <dbReference type="EMBL" id="MDP4528635.1"/>
    </source>
</evidence>
<feature type="transmembrane region" description="Helical" evidence="20">
    <location>
        <begin position="60"/>
        <end position="79"/>
    </location>
</feature>
<dbReference type="InterPro" id="IPR004678">
    <property type="entry name" value="Cyt_c_oxidase_cbb3_su3"/>
</dbReference>
<dbReference type="NCBIfam" id="TIGR00782">
    <property type="entry name" value="ccoP"/>
    <property type="match status" value="1"/>
</dbReference>
<evidence type="ECO:0000256" key="8">
    <source>
        <dbReference type="ARBA" id="ARBA00022660"/>
    </source>
</evidence>
<evidence type="ECO:0000256" key="3">
    <source>
        <dbReference type="ARBA" id="ARBA00006113"/>
    </source>
</evidence>
<evidence type="ECO:0000256" key="20">
    <source>
        <dbReference type="SAM" id="Phobius"/>
    </source>
</evidence>
<evidence type="ECO:0000256" key="14">
    <source>
        <dbReference type="ARBA" id="ARBA00022989"/>
    </source>
</evidence>
<keyword evidence="17 19" id="KW-0406">Ion transport</keyword>
<gene>
    <name evidence="22" type="primary">ccoP</name>
    <name evidence="22" type="ORF">Q3O59_06270</name>
</gene>
<dbReference type="InterPro" id="IPR009056">
    <property type="entry name" value="Cyt_c-like_dom"/>
</dbReference>
<keyword evidence="6 19" id="KW-0997">Cell inner membrane</keyword>
<evidence type="ECO:0000313" key="23">
    <source>
        <dbReference type="Proteomes" id="UP001236258"/>
    </source>
</evidence>
<evidence type="ECO:0000256" key="9">
    <source>
        <dbReference type="ARBA" id="ARBA00022692"/>
    </source>
</evidence>
<name>A0ABT9GNT4_9GAMM</name>
<dbReference type="SUPFAM" id="SSF46626">
    <property type="entry name" value="Cytochrome c"/>
    <property type="match status" value="2"/>
</dbReference>
<comment type="caution">
    <text evidence="22">The sequence shown here is derived from an EMBL/GenBank/DDBJ whole genome shotgun (WGS) entry which is preliminary data.</text>
</comment>
<dbReference type="InterPro" id="IPR008168">
    <property type="entry name" value="Cyt_C_IC"/>
</dbReference>
<protein>
    <recommendedName>
        <fullName evidence="19">Cbb3-type cytochrome c oxidase subunit</fullName>
    </recommendedName>
</protein>
<dbReference type="Pfam" id="PF13442">
    <property type="entry name" value="Cytochrome_CBB3"/>
    <property type="match status" value="2"/>
</dbReference>
<dbReference type="Pfam" id="PF14715">
    <property type="entry name" value="FixP_N"/>
    <property type="match status" value="1"/>
</dbReference>
<evidence type="ECO:0000256" key="5">
    <source>
        <dbReference type="ARBA" id="ARBA00022475"/>
    </source>
</evidence>
<evidence type="ECO:0000256" key="10">
    <source>
        <dbReference type="ARBA" id="ARBA00022723"/>
    </source>
</evidence>
<evidence type="ECO:0000256" key="15">
    <source>
        <dbReference type="ARBA" id="ARBA00023002"/>
    </source>
</evidence>
<keyword evidence="12 19" id="KW-0375">Hydrogen ion transport</keyword>
<comment type="similarity">
    <text evidence="3 19">Belongs to the CcoP / FixP family.</text>
</comment>
<feature type="domain" description="Cytochrome c" evidence="21">
    <location>
        <begin position="234"/>
        <end position="318"/>
    </location>
</feature>
<dbReference type="Gene3D" id="6.10.280.130">
    <property type="match status" value="1"/>
</dbReference>
<feature type="domain" description="Cytochrome c" evidence="21">
    <location>
        <begin position="148"/>
        <end position="227"/>
    </location>
</feature>
<dbReference type="InterPro" id="IPR032858">
    <property type="entry name" value="CcoP_N"/>
</dbReference>
<dbReference type="PANTHER" id="PTHR33751">
    <property type="entry name" value="CBB3-TYPE CYTOCHROME C OXIDASE SUBUNIT FIXP"/>
    <property type="match status" value="1"/>
</dbReference>
<feature type="transmembrane region" description="Helical" evidence="20">
    <location>
        <begin position="7"/>
        <end position="26"/>
    </location>
</feature>
<keyword evidence="15 19" id="KW-0560">Oxidoreductase</keyword>
<reference evidence="22 23" key="1">
    <citation type="submission" date="2023-08" db="EMBL/GenBank/DDBJ databases">
        <authorList>
            <person name="Joshi A."/>
            <person name="Thite S."/>
        </authorList>
    </citation>
    <scope>NUCLEOTIDE SEQUENCE [LARGE SCALE GENOMIC DNA]</scope>
    <source>
        <strain evidence="22 23">1E1</strain>
    </source>
</reference>
<dbReference type="PANTHER" id="PTHR33751:SF1">
    <property type="entry name" value="CBB3-TYPE CYTOCHROME C OXIDASE SUBUNIT FIXP"/>
    <property type="match status" value="1"/>
</dbReference>
<dbReference type="EMBL" id="JAUZVY010000002">
    <property type="protein sequence ID" value="MDP4528635.1"/>
    <property type="molecule type" value="Genomic_DNA"/>
</dbReference>
<evidence type="ECO:0000256" key="1">
    <source>
        <dbReference type="ARBA" id="ARBA00004533"/>
    </source>
</evidence>
<comment type="subcellular location">
    <subcellularLocation>
        <location evidence="1 19">Cell inner membrane</location>
    </subcellularLocation>
</comment>
<evidence type="ECO:0000256" key="17">
    <source>
        <dbReference type="ARBA" id="ARBA00023065"/>
    </source>
</evidence>
<dbReference type="Gene3D" id="1.10.760.10">
    <property type="entry name" value="Cytochrome c-like domain"/>
    <property type="match status" value="2"/>
</dbReference>
<evidence type="ECO:0000256" key="13">
    <source>
        <dbReference type="ARBA" id="ARBA00022982"/>
    </source>
</evidence>
<evidence type="ECO:0000256" key="18">
    <source>
        <dbReference type="ARBA" id="ARBA00023136"/>
    </source>
</evidence>
<dbReference type="InterPro" id="IPR050597">
    <property type="entry name" value="Cytochrome_c_Oxidase_Subunit"/>
</dbReference>
<comment type="function">
    <text evidence="19">C-type cytochrome. Part of the cbb3-type cytochrome c oxidase complex.</text>
</comment>
<dbReference type="Proteomes" id="UP001236258">
    <property type="component" value="Unassembled WGS sequence"/>
</dbReference>
<accession>A0ABT9GNT4</accession>
<dbReference type="PROSITE" id="PS51007">
    <property type="entry name" value="CYTC"/>
    <property type="match status" value="2"/>
</dbReference>
<keyword evidence="14 20" id="KW-1133">Transmembrane helix</keyword>
<comment type="subunit">
    <text evidence="19">Component of the cbb3-type cytochrome c oxidase.</text>
</comment>
<evidence type="ECO:0000256" key="16">
    <source>
        <dbReference type="ARBA" id="ARBA00023004"/>
    </source>
</evidence>
<keyword evidence="11" id="KW-0677">Repeat</keyword>
<keyword evidence="23" id="KW-1185">Reference proteome</keyword>
<keyword evidence="16 19" id="KW-0408">Iron</keyword>
<evidence type="ECO:0000256" key="12">
    <source>
        <dbReference type="ARBA" id="ARBA00022781"/>
    </source>
</evidence>
<comment type="pathway">
    <text evidence="2 19">Energy metabolism; oxidative phosphorylation.</text>
</comment>
<keyword evidence="5 19" id="KW-1003">Cell membrane</keyword>